<protein>
    <recommendedName>
        <fullName evidence="3">IPT/TIG domain-containing protein</fullName>
    </recommendedName>
</protein>
<dbReference type="AlphaFoldDB" id="A0A3B0URT9"/>
<proteinExistence type="predicted"/>
<evidence type="ECO:0000313" key="2">
    <source>
        <dbReference type="EMBL" id="VAW33618.1"/>
    </source>
</evidence>
<sequence length="127" mass="13260">MKQTKKEAVSRLFVTGFVLLIGILLLPYVGNARASISWELFGAAYTPDLSVEDNKGAPGSQFAFTGSGYPANQLAVIFVNGDVVGSVMTDGSGTGTFIIDSTGVPDGVLTVVMETDSNMSAFKDVTV</sequence>
<name>A0A3B0URT9_9ZZZZ</name>
<reference evidence="2" key="1">
    <citation type="submission" date="2018-06" db="EMBL/GenBank/DDBJ databases">
        <authorList>
            <person name="Zhirakovskaya E."/>
        </authorList>
    </citation>
    <scope>NUCLEOTIDE SEQUENCE</scope>
</reference>
<keyword evidence="1" id="KW-1133">Transmembrane helix</keyword>
<keyword evidence="1" id="KW-0812">Transmembrane</keyword>
<organism evidence="2">
    <name type="scientific">hydrothermal vent metagenome</name>
    <dbReference type="NCBI Taxonomy" id="652676"/>
    <lineage>
        <taxon>unclassified sequences</taxon>
        <taxon>metagenomes</taxon>
        <taxon>ecological metagenomes</taxon>
    </lineage>
</organism>
<evidence type="ECO:0000256" key="1">
    <source>
        <dbReference type="SAM" id="Phobius"/>
    </source>
</evidence>
<keyword evidence="1" id="KW-0472">Membrane</keyword>
<feature type="non-terminal residue" evidence="2">
    <location>
        <position position="127"/>
    </location>
</feature>
<feature type="transmembrane region" description="Helical" evidence="1">
    <location>
        <begin position="12"/>
        <end position="30"/>
    </location>
</feature>
<gene>
    <name evidence="2" type="ORF">MNBD_CHLOROFLEXI01-965</name>
</gene>
<dbReference type="EMBL" id="UOEU01000462">
    <property type="protein sequence ID" value="VAW33618.1"/>
    <property type="molecule type" value="Genomic_DNA"/>
</dbReference>
<evidence type="ECO:0008006" key="3">
    <source>
        <dbReference type="Google" id="ProtNLM"/>
    </source>
</evidence>
<accession>A0A3B0URT9</accession>